<evidence type="ECO:0000313" key="7">
    <source>
        <dbReference type="EMBL" id="MBW70844.1"/>
    </source>
</evidence>
<dbReference type="VEuPathDB" id="VectorBase:ADAR2_006654"/>
<reference evidence="7" key="3">
    <citation type="submission" date="2018-01" db="EMBL/GenBank/DDBJ databases">
        <title>An insight into the sialome of Amazonian anophelines.</title>
        <authorList>
            <person name="Ribeiro J.M."/>
            <person name="Scarpassa V."/>
            <person name="Calvo E."/>
        </authorList>
    </citation>
    <scope>NUCLEOTIDE SEQUENCE</scope>
</reference>
<evidence type="ECO:0000256" key="1">
    <source>
        <dbReference type="ARBA" id="ARBA00008225"/>
    </source>
</evidence>
<keyword evidence="2 5" id="KW-0732">Signal</keyword>
<dbReference type="AlphaFoldDB" id="A0A087YYX7"/>
<reference evidence="8" key="2">
    <citation type="submission" date="2015-06" db="UniProtKB">
        <authorList>
            <consortium name="EnsemblMetazoa"/>
        </authorList>
    </citation>
    <scope>IDENTIFICATION</scope>
</reference>
<keyword evidence="9" id="KW-1185">Reference proteome</keyword>
<proteinExistence type="inferred from homology"/>
<dbReference type="Proteomes" id="UP000000673">
    <property type="component" value="Unassembled WGS sequence"/>
</dbReference>
<evidence type="ECO:0000313" key="9">
    <source>
        <dbReference type="Proteomes" id="UP000000673"/>
    </source>
</evidence>
<evidence type="ECO:0000259" key="6">
    <source>
        <dbReference type="PROSITE" id="PS50263"/>
    </source>
</evidence>
<evidence type="ECO:0000256" key="2">
    <source>
        <dbReference type="ARBA" id="ARBA00022729"/>
    </source>
</evidence>
<dbReference type="Pfam" id="PF00795">
    <property type="entry name" value="CN_hydrolase"/>
    <property type="match status" value="1"/>
</dbReference>
<sequence length="537" mass="59175">MMGTDGVRKNLFCILMLLLCGFNGFGHWVKAASSPSDPHYWAGVVEFSSAPTNETAEASTARRLAEYLSIIASSAAIDTDVLVFPEGTLNSHATASFVPNPADKIAPCNNLQYEPVVRDVSCAARNAKKYVLINLTEKARCPEGSDTRPCAPNGLYHFNTNVAFDRNGIVVSRYRKFNLFGEAGTNTTVYPEIVSFETDFGVRFGHFICFDLMFNEPALELVNVGITDFIFPTMWFSELPFLTAAQIQQGWAFSNNVNLLAAGASFPPIGSTGTGIYSGRRGAITTAMHHEAQTKLYVARVPKIQFPDATITKIPQPTGTPSQMAKLFLKRDQIDKYVTKDLPWSSNTQLIDSVCYGSFCCNFTINYTVKQVLANQNYYRYKLAAYDAGRTFDGFANGHITTCAIFACSSANYTDCSQRFGEAAQYEEAVTFNAITIVAKFPDRWDTFVLPNNVDTSIVPLDVSETEYSVVPSTGDSKPHNIITYKLINPRSNLFTFAIWSRVFDPISSDGVSLFGTVSPLVLIGAIWSVVASSWRF</sequence>
<dbReference type="InterPro" id="IPR003010">
    <property type="entry name" value="C-N_Hydrolase"/>
</dbReference>
<dbReference type="PANTHER" id="PTHR10609:SF14">
    <property type="entry name" value="BIOTINIDASE"/>
    <property type="match status" value="1"/>
</dbReference>
<dbReference type="VEuPathDB" id="VectorBase:ADAC002188"/>
<feature type="chain" id="PRO_5014218806" evidence="5">
    <location>
        <begin position="32"/>
        <end position="537"/>
    </location>
</feature>
<evidence type="ECO:0000256" key="4">
    <source>
        <dbReference type="ARBA" id="ARBA00023180"/>
    </source>
</evidence>
<evidence type="ECO:0000256" key="5">
    <source>
        <dbReference type="SAM" id="SignalP"/>
    </source>
</evidence>
<dbReference type="InterPro" id="IPR012101">
    <property type="entry name" value="Biotinidase-like_euk"/>
</dbReference>
<dbReference type="InterPro" id="IPR040154">
    <property type="entry name" value="Biotinidase/VNN"/>
</dbReference>
<dbReference type="SUPFAM" id="SSF56317">
    <property type="entry name" value="Carbon-nitrogen hydrolase"/>
    <property type="match status" value="1"/>
</dbReference>
<dbReference type="EnsemblMetazoa" id="ADAC002188-RA">
    <property type="protein sequence ID" value="ADAC002188-PA"/>
    <property type="gene ID" value="ADAC002188"/>
</dbReference>
<feature type="domain" description="CN hydrolase" evidence="6">
    <location>
        <begin position="45"/>
        <end position="303"/>
    </location>
</feature>
<dbReference type="InterPro" id="IPR043957">
    <property type="entry name" value="Vanin_C"/>
</dbReference>
<dbReference type="GO" id="GO:0016811">
    <property type="term" value="F:hydrolase activity, acting on carbon-nitrogen (but not peptide) bonds, in linear amides"/>
    <property type="evidence" value="ECO:0007669"/>
    <property type="project" value="InterPro"/>
</dbReference>
<comment type="similarity">
    <text evidence="1">Belongs to the carbon-nitrogen hydrolase superfamily. BTD/VNN family.</text>
</comment>
<name>A0A087YYX7_ANODA</name>
<dbReference type="InterPro" id="IPR036526">
    <property type="entry name" value="C-N_Hydrolase_sf"/>
</dbReference>
<accession>A0A087YYX7</accession>
<keyword evidence="4" id="KW-0325">Glycoprotein</keyword>
<dbReference type="PROSITE" id="PS50263">
    <property type="entry name" value="CN_HYDROLASE"/>
    <property type="match status" value="1"/>
</dbReference>
<organism evidence="8 9">
    <name type="scientific">Anopheles darlingi</name>
    <name type="common">Mosquito</name>
    <dbReference type="NCBI Taxonomy" id="43151"/>
    <lineage>
        <taxon>Eukaryota</taxon>
        <taxon>Metazoa</taxon>
        <taxon>Ecdysozoa</taxon>
        <taxon>Arthropoda</taxon>
        <taxon>Hexapoda</taxon>
        <taxon>Insecta</taxon>
        <taxon>Pterygota</taxon>
        <taxon>Neoptera</taxon>
        <taxon>Endopterygota</taxon>
        <taxon>Diptera</taxon>
        <taxon>Nematocera</taxon>
        <taxon>Culicoidea</taxon>
        <taxon>Culicidae</taxon>
        <taxon>Anophelinae</taxon>
        <taxon>Anopheles</taxon>
    </lineage>
</organism>
<keyword evidence="3" id="KW-0378">Hydrolase</keyword>
<evidence type="ECO:0000256" key="3">
    <source>
        <dbReference type="ARBA" id="ARBA00022801"/>
    </source>
</evidence>
<dbReference type="EMBL" id="GGFL01006666">
    <property type="protein sequence ID" value="MBW70844.1"/>
    <property type="molecule type" value="Transcribed_RNA"/>
</dbReference>
<evidence type="ECO:0000313" key="8">
    <source>
        <dbReference type="EnsemblMetazoa" id="ADAC002188-PA"/>
    </source>
</evidence>
<dbReference type="CDD" id="cd07567">
    <property type="entry name" value="biotinidase_like"/>
    <property type="match status" value="1"/>
</dbReference>
<dbReference type="Pfam" id="PF19018">
    <property type="entry name" value="Vanin_C"/>
    <property type="match status" value="1"/>
</dbReference>
<reference evidence="9" key="1">
    <citation type="journal article" date="2010" name="BMC Genomics">
        <title>Combination of measures distinguishes pre-miRNAs from other stem-loops in the genome of the newly sequenced Anopheles darlingi.</title>
        <authorList>
            <person name="Mendes N.D."/>
            <person name="Freitas A.T."/>
            <person name="Vasconcelos A.T."/>
            <person name="Sagot M.F."/>
        </authorList>
    </citation>
    <scope>NUCLEOTIDE SEQUENCE</scope>
</reference>
<dbReference type="PANTHER" id="PTHR10609">
    <property type="entry name" value="BIOTINIDASE-RELATED"/>
    <property type="match status" value="1"/>
</dbReference>
<feature type="signal peptide" evidence="5">
    <location>
        <begin position="1"/>
        <end position="31"/>
    </location>
</feature>
<protein>
    <submittedName>
        <fullName evidence="7">Putative biotinidase and vanin</fullName>
    </submittedName>
</protein>
<dbReference type="Gene3D" id="3.60.110.10">
    <property type="entry name" value="Carbon-nitrogen hydrolase"/>
    <property type="match status" value="1"/>
</dbReference>